<reference evidence="1 2" key="1">
    <citation type="submission" date="2013-10" db="EMBL/GenBank/DDBJ databases">
        <title>Salinisphaera halophila YIM 95161 Genome Sequencing.</title>
        <authorList>
            <person name="Lai Q."/>
            <person name="Li C."/>
            <person name="Shao Z."/>
        </authorList>
    </citation>
    <scope>NUCLEOTIDE SEQUENCE [LARGE SCALE GENOMIC DNA]</scope>
    <source>
        <strain evidence="1 2">YIM 95161</strain>
    </source>
</reference>
<evidence type="ECO:0000313" key="1">
    <source>
        <dbReference type="EMBL" id="ROO24600.1"/>
    </source>
</evidence>
<dbReference type="Gene3D" id="1.10.287.990">
    <property type="entry name" value="Fe,Mn superoxide dismutase (SOD) domain"/>
    <property type="match status" value="1"/>
</dbReference>
<dbReference type="InterPro" id="IPR036324">
    <property type="entry name" value="Mn/Fe_SOD_N_sf"/>
</dbReference>
<gene>
    <name evidence="1" type="ORF">SAHL_15710</name>
</gene>
<organism evidence="1 2">
    <name type="scientific">Salinisphaera orenii YIM 95161</name>
    <dbReference type="NCBI Taxonomy" id="1051139"/>
    <lineage>
        <taxon>Bacteria</taxon>
        <taxon>Pseudomonadati</taxon>
        <taxon>Pseudomonadota</taxon>
        <taxon>Gammaproteobacteria</taxon>
        <taxon>Salinisphaerales</taxon>
        <taxon>Salinisphaeraceae</taxon>
        <taxon>Salinisphaera</taxon>
    </lineage>
</organism>
<dbReference type="Proteomes" id="UP000285123">
    <property type="component" value="Unassembled WGS sequence"/>
</dbReference>
<dbReference type="EMBL" id="AYKF01000126">
    <property type="protein sequence ID" value="ROO24600.1"/>
    <property type="molecule type" value="Genomic_DNA"/>
</dbReference>
<accession>A0A423PG92</accession>
<sequence>MNFSCILIKTLIQSARAVDAIKNTSQFGINLDTSTIDVDFARIMRDMRAARGATRKGLGSGWKTR</sequence>
<protein>
    <submittedName>
        <fullName evidence="1">Uncharacterized protein</fullName>
    </submittedName>
</protein>
<name>A0A423PG92_9GAMM</name>
<proteinExistence type="predicted"/>
<evidence type="ECO:0000313" key="2">
    <source>
        <dbReference type="Proteomes" id="UP000285123"/>
    </source>
</evidence>
<comment type="caution">
    <text evidence="1">The sequence shown here is derived from an EMBL/GenBank/DDBJ whole genome shotgun (WGS) entry which is preliminary data.</text>
</comment>
<dbReference type="AlphaFoldDB" id="A0A423PG92"/>
<dbReference type="RefSeq" id="WP_123592351.1">
    <property type="nucleotide sequence ID" value="NZ_AYKF01000126.1"/>
</dbReference>